<name>A0A4Y2PJD1_ARAVE</name>
<evidence type="ECO:0000313" key="2">
    <source>
        <dbReference type="Proteomes" id="UP000499080"/>
    </source>
</evidence>
<dbReference type="AlphaFoldDB" id="A0A4Y2PJD1"/>
<organism evidence="1 2">
    <name type="scientific">Araneus ventricosus</name>
    <name type="common">Orbweaver spider</name>
    <name type="synonym">Epeira ventricosa</name>
    <dbReference type="NCBI Taxonomy" id="182803"/>
    <lineage>
        <taxon>Eukaryota</taxon>
        <taxon>Metazoa</taxon>
        <taxon>Ecdysozoa</taxon>
        <taxon>Arthropoda</taxon>
        <taxon>Chelicerata</taxon>
        <taxon>Arachnida</taxon>
        <taxon>Araneae</taxon>
        <taxon>Araneomorphae</taxon>
        <taxon>Entelegynae</taxon>
        <taxon>Araneoidea</taxon>
        <taxon>Araneidae</taxon>
        <taxon>Araneus</taxon>
    </lineage>
</organism>
<feature type="non-terminal residue" evidence="1">
    <location>
        <position position="19"/>
    </location>
</feature>
<proteinExistence type="predicted"/>
<dbReference type="EMBL" id="BGPR01133318">
    <property type="protein sequence ID" value="GBN51043.1"/>
    <property type="molecule type" value="Genomic_DNA"/>
</dbReference>
<dbReference type="Proteomes" id="UP000499080">
    <property type="component" value="Unassembled WGS sequence"/>
</dbReference>
<accession>A0A4Y2PJD1</accession>
<evidence type="ECO:0000313" key="1">
    <source>
        <dbReference type="EMBL" id="GBN51043.1"/>
    </source>
</evidence>
<gene>
    <name evidence="1" type="ORF">AVEN_177145_1</name>
</gene>
<reference evidence="1 2" key="1">
    <citation type="journal article" date="2019" name="Sci. Rep.">
        <title>Orb-weaving spider Araneus ventricosus genome elucidates the spidroin gene catalogue.</title>
        <authorList>
            <person name="Kono N."/>
            <person name="Nakamura H."/>
            <person name="Ohtoshi R."/>
            <person name="Moran D.A.P."/>
            <person name="Shinohara A."/>
            <person name="Yoshida Y."/>
            <person name="Fujiwara M."/>
            <person name="Mori M."/>
            <person name="Tomita M."/>
            <person name="Arakawa K."/>
        </authorList>
    </citation>
    <scope>NUCLEOTIDE SEQUENCE [LARGE SCALE GENOMIC DNA]</scope>
</reference>
<protein>
    <submittedName>
        <fullName evidence="1">Uncharacterized protein</fullName>
    </submittedName>
</protein>
<sequence>MFSHLRSWRRRVGDPKKNE</sequence>
<keyword evidence="2" id="KW-1185">Reference proteome</keyword>
<comment type="caution">
    <text evidence="1">The sequence shown here is derived from an EMBL/GenBank/DDBJ whole genome shotgun (WGS) entry which is preliminary data.</text>
</comment>